<comment type="caution">
    <text evidence="1">The sequence shown here is derived from an EMBL/GenBank/DDBJ whole genome shotgun (WGS) entry which is preliminary data.</text>
</comment>
<evidence type="ECO:0000313" key="1">
    <source>
        <dbReference type="EMBL" id="KAK3890507.1"/>
    </source>
</evidence>
<keyword evidence="2" id="KW-1185">Reference proteome</keyword>
<dbReference type="Proteomes" id="UP001286313">
    <property type="component" value="Unassembled WGS sequence"/>
</dbReference>
<evidence type="ECO:0000313" key="2">
    <source>
        <dbReference type="Proteomes" id="UP001286313"/>
    </source>
</evidence>
<organism evidence="1 2">
    <name type="scientific">Petrolisthes cinctipes</name>
    <name type="common">Flat porcelain crab</name>
    <dbReference type="NCBI Taxonomy" id="88211"/>
    <lineage>
        <taxon>Eukaryota</taxon>
        <taxon>Metazoa</taxon>
        <taxon>Ecdysozoa</taxon>
        <taxon>Arthropoda</taxon>
        <taxon>Crustacea</taxon>
        <taxon>Multicrustacea</taxon>
        <taxon>Malacostraca</taxon>
        <taxon>Eumalacostraca</taxon>
        <taxon>Eucarida</taxon>
        <taxon>Decapoda</taxon>
        <taxon>Pleocyemata</taxon>
        <taxon>Anomura</taxon>
        <taxon>Galatheoidea</taxon>
        <taxon>Porcellanidae</taxon>
        <taxon>Petrolisthes</taxon>
    </lineage>
</organism>
<proteinExistence type="predicted"/>
<reference evidence="1" key="1">
    <citation type="submission" date="2023-10" db="EMBL/GenBank/DDBJ databases">
        <title>Genome assemblies of two species of porcelain crab, Petrolisthes cinctipes and Petrolisthes manimaculis (Anomura: Porcellanidae).</title>
        <authorList>
            <person name="Angst P."/>
        </authorList>
    </citation>
    <scope>NUCLEOTIDE SEQUENCE</scope>
    <source>
        <strain evidence="1">PB745_01</strain>
        <tissue evidence="1">Gill</tissue>
    </source>
</reference>
<name>A0AAE1GEY4_PETCI</name>
<sequence>MEFGEGVEDISEASGYAAALMRIVQARLNFTSTIMNVKGFGSVTKNGTWNGMVGVLARHWGLPFLSEPFTPLMTLRHRLQTPVFSRGAPENGAQSSSQMIRNAIVINNRETTHRSFDTTVVPGSCLSYQSTSESSCKTLLTT</sequence>
<dbReference type="Gene3D" id="3.40.190.10">
    <property type="entry name" value="Periplasmic binding protein-like II"/>
    <property type="match status" value="1"/>
</dbReference>
<dbReference type="AlphaFoldDB" id="A0AAE1GEY4"/>
<protein>
    <submittedName>
        <fullName evidence="1">Uncharacterized protein</fullName>
    </submittedName>
</protein>
<accession>A0AAE1GEY4</accession>
<dbReference type="EMBL" id="JAWQEG010000415">
    <property type="protein sequence ID" value="KAK3890507.1"/>
    <property type="molecule type" value="Genomic_DNA"/>
</dbReference>
<gene>
    <name evidence="1" type="ORF">Pcinc_005587</name>
</gene>